<dbReference type="InterPro" id="IPR041588">
    <property type="entry name" value="Integrase_H2C2"/>
</dbReference>
<dbReference type="Proteomes" id="UP000001745">
    <property type="component" value="Unassembled WGS sequence"/>
</dbReference>
<dbReference type="PhylomeDB" id="B8MLZ6"/>
<dbReference type="InParanoid" id="B8MLZ6"/>
<dbReference type="eggNOG" id="KOG0017">
    <property type="taxonomic scope" value="Eukaryota"/>
</dbReference>
<dbReference type="EMBL" id="EQ962658">
    <property type="protein sequence ID" value="EED13508.1"/>
    <property type="molecule type" value="Genomic_DNA"/>
</dbReference>
<accession>B8MLZ6</accession>
<protein>
    <submittedName>
        <fullName evidence="2">Gag/polymerase/env polyprotein, putative</fullName>
    </submittedName>
</protein>
<reference evidence="3" key="1">
    <citation type="journal article" date="2015" name="Genome Announc.">
        <title>Genome sequence of the AIDS-associated pathogen Penicillium marneffei (ATCC18224) and its near taxonomic relative Talaromyces stipitatus (ATCC10500).</title>
        <authorList>
            <person name="Nierman W.C."/>
            <person name="Fedorova-Abrams N.D."/>
            <person name="Andrianopoulos A."/>
        </authorList>
    </citation>
    <scope>NUCLEOTIDE SEQUENCE [LARGE SCALE GENOMIC DNA]</scope>
    <source>
        <strain evidence="3">ATCC 10500 / CBS 375.48 / QM 6759 / NRRL 1006</strain>
    </source>
</reference>
<name>B8MLZ6_TALSN</name>
<feature type="domain" description="Integrase zinc-binding" evidence="1">
    <location>
        <begin position="26"/>
        <end position="72"/>
    </location>
</feature>
<dbReference type="HOGENOM" id="CLU_1504433_0_0_1"/>
<dbReference type="OrthoDB" id="3563554at2759"/>
<proteinExistence type="predicted"/>
<dbReference type="RefSeq" id="XP_002485746.1">
    <property type="nucleotide sequence ID" value="XM_002485701.1"/>
</dbReference>
<keyword evidence="3" id="KW-1185">Reference proteome</keyword>
<evidence type="ECO:0000313" key="3">
    <source>
        <dbReference type="Proteomes" id="UP000001745"/>
    </source>
</evidence>
<gene>
    <name evidence="2" type="ORF">TSTA_097640</name>
</gene>
<dbReference type="PANTHER" id="PTHR37984:SF5">
    <property type="entry name" value="PROTEIN NYNRIN-LIKE"/>
    <property type="match status" value="1"/>
</dbReference>
<dbReference type="GeneID" id="8108403"/>
<dbReference type="STRING" id="441959.B8MLZ6"/>
<organism evidence="2 3">
    <name type="scientific">Talaromyces stipitatus (strain ATCC 10500 / CBS 375.48 / QM 6759 / NRRL 1006)</name>
    <name type="common">Penicillium stipitatum</name>
    <dbReference type="NCBI Taxonomy" id="441959"/>
    <lineage>
        <taxon>Eukaryota</taxon>
        <taxon>Fungi</taxon>
        <taxon>Dikarya</taxon>
        <taxon>Ascomycota</taxon>
        <taxon>Pezizomycotina</taxon>
        <taxon>Eurotiomycetes</taxon>
        <taxon>Eurotiomycetidae</taxon>
        <taxon>Eurotiales</taxon>
        <taxon>Trichocomaceae</taxon>
        <taxon>Talaromyces</taxon>
        <taxon>Talaromyces sect. Talaromyces</taxon>
    </lineage>
</organism>
<dbReference type="VEuPathDB" id="FungiDB:TSTA_097640"/>
<dbReference type="Pfam" id="PF17921">
    <property type="entry name" value="Integrase_H2C2"/>
    <property type="match status" value="1"/>
</dbReference>
<sequence>MGDENWTLHEDVLLFKDQVFVPDEGDLRARLLDKIHCQPSTAHPGKNKIKQLVQARYYWITWNKDVERYVDNLDHAQTDGQTEIANQYLSQRLRLYVNHFQDDWSEWLPIINFAAASLPQDSTGLSPFMIEKGFQPRMSFDWRKPDLPRKFTANEKNARVWVKRFQEIWDFARGNLEIA</sequence>
<dbReference type="InterPro" id="IPR050951">
    <property type="entry name" value="Retrovirus_Pol_polyprotein"/>
</dbReference>
<dbReference type="Gene3D" id="1.10.340.70">
    <property type="match status" value="1"/>
</dbReference>
<dbReference type="PANTHER" id="PTHR37984">
    <property type="entry name" value="PROTEIN CBG26694"/>
    <property type="match status" value="1"/>
</dbReference>
<evidence type="ECO:0000313" key="2">
    <source>
        <dbReference type="EMBL" id="EED13508.1"/>
    </source>
</evidence>
<dbReference type="SUPFAM" id="SSF53098">
    <property type="entry name" value="Ribonuclease H-like"/>
    <property type="match status" value="1"/>
</dbReference>
<dbReference type="AlphaFoldDB" id="B8MLZ6"/>
<evidence type="ECO:0000259" key="1">
    <source>
        <dbReference type="Pfam" id="PF17921"/>
    </source>
</evidence>
<dbReference type="InterPro" id="IPR012337">
    <property type="entry name" value="RNaseH-like_sf"/>
</dbReference>